<dbReference type="GO" id="GO:0015937">
    <property type="term" value="P:coenzyme A biosynthetic process"/>
    <property type="evidence" value="ECO:0007669"/>
    <property type="project" value="TreeGrafter"/>
</dbReference>
<dbReference type="GO" id="GO:0071513">
    <property type="term" value="C:phosphopantothenoylcysteine decarboxylase complex"/>
    <property type="evidence" value="ECO:0007669"/>
    <property type="project" value="TreeGrafter"/>
</dbReference>
<dbReference type="Pfam" id="PF02441">
    <property type="entry name" value="Flavoprotein"/>
    <property type="match status" value="1"/>
</dbReference>
<dbReference type="InterPro" id="IPR003382">
    <property type="entry name" value="Flavoprotein"/>
</dbReference>
<accession>A0A5C1A9H3</accession>
<proteinExistence type="predicted"/>
<dbReference type="Proteomes" id="UP000324974">
    <property type="component" value="Chromosome"/>
</dbReference>
<dbReference type="EMBL" id="CP042425">
    <property type="protein sequence ID" value="QEL15195.1"/>
    <property type="molecule type" value="Genomic_DNA"/>
</dbReference>
<feature type="domain" description="Flavoprotein" evidence="1">
    <location>
        <begin position="3"/>
        <end position="170"/>
    </location>
</feature>
<dbReference type="GO" id="GO:0010181">
    <property type="term" value="F:FMN binding"/>
    <property type="evidence" value="ECO:0007669"/>
    <property type="project" value="TreeGrafter"/>
</dbReference>
<dbReference type="PANTHER" id="PTHR14359:SF6">
    <property type="entry name" value="PHOSPHOPANTOTHENOYLCYSTEINE DECARBOXYLASE"/>
    <property type="match status" value="1"/>
</dbReference>
<organism evidence="2 3">
    <name type="scientific">Limnoglobus roseus</name>
    <dbReference type="NCBI Taxonomy" id="2598579"/>
    <lineage>
        <taxon>Bacteria</taxon>
        <taxon>Pseudomonadati</taxon>
        <taxon>Planctomycetota</taxon>
        <taxon>Planctomycetia</taxon>
        <taxon>Gemmatales</taxon>
        <taxon>Gemmataceae</taxon>
        <taxon>Limnoglobus</taxon>
    </lineage>
</organism>
<keyword evidence="3" id="KW-1185">Reference proteome</keyword>
<dbReference type="OrthoDB" id="9802554at2"/>
<protein>
    <submittedName>
        <fullName evidence="2">Phosphopantothenoylcysteine decarboxylase</fullName>
    </submittedName>
</protein>
<evidence type="ECO:0000313" key="2">
    <source>
        <dbReference type="EMBL" id="QEL15195.1"/>
    </source>
</evidence>
<dbReference type="InterPro" id="IPR036551">
    <property type="entry name" value="Flavin_trans-like"/>
</dbReference>
<sequence length="200" mass="21267">MSNVLLGVTGSVAAIKTPDLAAAFVAKGHAVKVVATDAAAYFFDVAAVPCPVVRDSDEWPNGRYERGDTVQHIELRKWADVFVIAPLDANTLAKLAVGLSDNCLTCVWRAWDSAKPVVLAPAMNTLMWQHPFTRRHLRSIAADFGGGHIPGHFDEDALIPVINDRCKGLRVAAPVSKTLACGDVGVGAMAGVDEIVRLVG</sequence>
<dbReference type="Gene3D" id="3.40.50.1950">
    <property type="entry name" value="Flavin prenyltransferase-like"/>
    <property type="match status" value="1"/>
</dbReference>
<dbReference type="RefSeq" id="WP_149110028.1">
    <property type="nucleotide sequence ID" value="NZ_CP042425.1"/>
</dbReference>
<dbReference type="PANTHER" id="PTHR14359">
    <property type="entry name" value="HOMO-OLIGOMERIC FLAVIN CONTAINING CYS DECARBOXYLASE FAMILY"/>
    <property type="match status" value="1"/>
</dbReference>
<evidence type="ECO:0000259" key="1">
    <source>
        <dbReference type="Pfam" id="PF02441"/>
    </source>
</evidence>
<dbReference type="SUPFAM" id="SSF52507">
    <property type="entry name" value="Homo-oligomeric flavin-containing Cys decarboxylases, HFCD"/>
    <property type="match status" value="1"/>
</dbReference>
<reference evidence="3" key="1">
    <citation type="submission" date="2019-08" db="EMBL/GenBank/DDBJ databases">
        <title>Limnoglobus roseus gen. nov., sp. nov., a novel freshwater planctomycete with a giant genome from the family Gemmataceae.</title>
        <authorList>
            <person name="Kulichevskaya I.S."/>
            <person name="Naumoff D.G."/>
            <person name="Miroshnikov K."/>
            <person name="Ivanova A."/>
            <person name="Philippov D.A."/>
            <person name="Hakobyan A."/>
            <person name="Rijpstra I.C."/>
            <person name="Sinninghe Damste J.S."/>
            <person name="Liesack W."/>
            <person name="Dedysh S.N."/>
        </authorList>
    </citation>
    <scope>NUCLEOTIDE SEQUENCE [LARGE SCALE GENOMIC DNA]</scope>
    <source>
        <strain evidence="3">PX52</strain>
    </source>
</reference>
<dbReference type="GO" id="GO:0004633">
    <property type="term" value="F:phosphopantothenoylcysteine decarboxylase activity"/>
    <property type="evidence" value="ECO:0007669"/>
    <property type="project" value="TreeGrafter"/>
</dbReference>
<name>A0A5C1A9H3_9BACT</name>
<gene>
    <name evidence="2" type="ORF">PX52LOC_02110</name>
</gene>
<evidence type="ECO:0000313" key="3">
    <source>
        <dbReference type="Proteomes" id="UP000324974"/>
    </source>
</evidence>
<dbReference type="KEGG" id="lrs:PX52LOC_02110"/>
<dbReference type="AlphaFoldDB" id="A0A5C1A9H3"/>